<feature type="domain" description="Dynein heavy chain C-terminal" evidence="3">
    <location>
        <begin position="115"/>
        <end position="367"/>
    </location>
</feature>
<evidence type="ECO:0000256" key="2">
    <source>
        <dbReference type="SAM" id="MobiDB-lite"/>
    </source>
</evidence>
<sequence>MQKLSHLHDHHRTETEVKLQLFTSKKHRVDMVPSECNAFTTTERGNSRTTRPLNPPGKVRRNRRRSGSQSGVKLQVTAYQTSKEDFDFDLLERNLEKRMKQLTMLTAPITCKSLKAVGALKRTADNIKDPLFRFFEREVNLGARLLQDIRQDLQDVMLICQADKKPTNHHRSMMADLSRGIIPQSWRRYTVPQGITVIQWITDFSLRVKQLQAIVQTTQQGGTKELKNFNVWLGGLFIPEAYITATRQYVAQANSWSLEELYLDVRVLDNAGESMDACSFSVKGLKLQGATCKKNKLQLSTTISTELPVTLLRWIRTDADKVVAGKVTLPVYLNATRSHLLFTLDFDTEGEGSGKDHSFYERGVAIISSDLG</sequence>
<accession>K1Q9Y6</accession>
<dbReference type="InterPro" id="IPR043160">
    <property type="entry name" value="Dynein_C_barrel"/>
</dbReference>
<protein>
    <submittedName>
        <fullName evidence="4">Cytoplasmic dynein 1 heavy chain 1</fullName>
    </submittedName>
</protein>
<dbReference type="AlphaFoldDB" id="K1Q9Y6"/>
<dbReference type="Gene3D" id="3.10.490.20">
    <property type="match status" value="1"/>
</dbReference>
<proteinExistence type="inferred from homology"/>
<dbReference type="InterPro" id="IPR041228">
    <property type="entry name" value="Dynein_C"/>
</dbReference>
<dbReference type="GO" id="GO:0005858">
    <property type="term" value="C:axonemal dynein complex"/>
    <property type="evidence" value="ECO:0007669"/>
    <property type="project" value="TreeGrafter"/>
</dbReference>
<dbReference type="GO" id="GO:0051959">
    <property type="term" value="F:dynein light intermediate chain binding"/>
    <property type="evidence" value="ECO:0007669"/>
    <property type="project" value="InterPro"/>
</dbReference>
<dbReference type="GO" id="GO:0045505">
    <property type="term" value="F:dynein intermediate chain binding"/>
    <property type="evidence" value="ECO:0007669"/>
    <property type="project" value="InterPro"/>
</dbReference>
<dbReference type="EMBL" id="JH818263">
    <property type="protein sequence ID" value="EKC28104.1"/>
    <property type="molecule type" value="Genomic_DNA"/>
</dbReference>
<evidence type="ECO:0000256" key="1">
    <source>
        <dbReference type="ARBA" id="ARBA00008887"/>
    </source>
</evidence>
<feature type="compositionally biased region" description="Polar residues" evidence="2">
    <location>
        <begin position="40"/>
        <end position="52"/>
    </location>
</feature>
<dbReference type="HOGENOM" id="CLU_744429_0_0_1"/>
<dbReference type="InParanoid" id="K1Q9Y6"/>
<evidence type="ECO:0000313" key="4">
    <source>
        <dbReference type="EMBL" id="EKC28104.1"/>
    </source>
</evidence>
<dbReference type="Gene3D" id="1.20.1270.280">
    <property type="match status" value="1"/>
</dbReference>
<comment type="similarity">
    <text evidence="1">Belongs to the dynein heavy chain family.</text>
</comment>
<feature type="region of interest" description="Disordered" evidence="2">
    <location>
        <begin position="40"/>
        <end position="72"/>
    </location>
</feature>
<reference evidence="4" key="1">
    <citation type="journal article" date="2012" name="Nature">
        <title>The oyster genome reveals stress adaptation and complexity of shell formation.</title>
        <authorList>
            <person name="Zhang G."/>
            <person name="Fang X."/>
            <person name="Guo X."/>
            <person name="Li L."/>
            <person name="Luo R."/>
            <person name="Xu F."/>
            <person name="Yang P."/>
            <person name="Zhang L."/>
            <person name="Wang X."/>
            <person name="Qi H."/>
            <person name="Xiong Z."/>
            <person name="Que H."/>
            <person name="Xie Y."/>
            <person name="Holland P.W."/>
            <person name="Paps J."/>
            <person name="Zhu Y."/>
            <person name="Wu F."/>
            <person name="Chen Y."/>
            <person name="Wang J."/>
            <person name="Peng C."/>
            <person name="Meng J."/>
            <person name="Yang L."/>
            <person name="Liu J."/>
            <person name="Wen B."/>
            <person name="Zhang N."/>
            <person name="Huang Z."/>
            <person name="Zhu Q."/>
            <person name="Feng Y."/>
            <person name="Mount A."/>
            <person name="Hedgecock D."/>
            <person name="Xu Z."/>
            <person name="Liu Y."/>
            <person name="Domazet-Loso T."/>
            <person name="Du Y."/>
            <person name="Sun X."/>
            <person name="Zhang S."/>
            <person name="Liu B."/>
            <person name="Cheng P."/>
            <person name="Jiang X."/>
            <person name="Li J."/>
            <person name="Fan D."/>
            <person name="Wang W."/>
            <person name="Fu W."/>
            <person name="Wang T."/>
            <person name="Wang B."/>
            <person name="Zhang J."/>
            <person name="Peng Z."/>
            <person name="Li Y."/>
            <person name="Li N."/>
            <person name="Wang J."/>
            <person name="Chen M."/>
            <person name="He Y."/>
            <person name="Tan F."/>
            <person name="Song X."/>
            <person name="Zheng Q."/>
            <person name="Huang R."/>
            <person name="Yang H."/>
            <person name="Du X."/>
            <person name="Chen L."/>
            <person name="Yang M."/>
            <person name="Gaffney P.M."/>
            <person name="Wang S."/>
            <person name="Luo L."/>
            <person name="She Z."/>
            <person name="Ming Y."/>
            <person name="Huang W."/>
            <person name="Zhang S."/>
            <person name="Huang B."/>
            <person name="Zhang Y."/>
            <person name="Qu T."/>
            <person name="Ni P."/>
            <person name="Miao G."/>
            <person name="Wang J."/>
            <person name="Wang Q."/>
            <person name="Steinberg C.E."/>
            <person name="Wang H."/>
            <person name="Li N."/>
            <person name="Qian L."/>
            <person name="Zhang G."/>
            <person name="Li Y."/>
            <person name="Yang H."/>
            <person name="Liu X."/>
            <person name="Wang J."/>
            <person name="Yin Y."/>
            <person name="Wang J."/>
        </authorList>
    </citation>
    <scope>NUCLEOTIDE SEQUENCE [LARGE SCALE GENOMIC DNA]</scope>
    <source>
        <strain evidence="4">05x7-T-G4-1.051#20</strain>
    </source>
</reference>
<dbReference type="PANTHER" id="PTHR46532">
    <property type="entry name" value="MALE FERTILITY FACTOR KL5"/>
    <property type="match status" value="1"/>
</dbReference>
<dbReference type="Pfam" id="PF18199">
    <property type="entry name" value="Dynein_C"/>
    <property type="match status" value="1"/>
</dbReference>
<gene>
    <name evidence="4" type="ORF">CGI_10012845</name>
</gene>
<name>K1Q9Y6_MAGGI</name>
<dbReference type="GO" id="GO:0007018">
    <property type="term" value="P:microtubule-based movement"/>
    <property type="evidence" value="ECO:0007669"/>
    <property type="project" value="InterPro"/>
</dbReference>
<evidence type="ECO:0000259" key="3">
    <source>
        <dbReference type="Pfam" id="PF18199"/>
    </source>
</evidence>
<dbReference type="FunFam" id="3.10.490.20:FF:000004">
    <property type="entry name" value="Cytoplasmic dynein heavy chain 2"/>
    <property type="match status" value="1"/>
</dbReference>
<dbReference type="InterPro" id="IPR026983">
    <property type="entry name" value="DHC"/>
</dbReference>
<organism evidence="4">
    <name type="scientific">Magallana gigas</name>
    <name type="common">Pacific oyster</name>
    <name type="synonym">Crassostrea gigas</name>
    <dbReference type="NCBI Taxonomy" id="29159"/>
    <lineage>
        <taxon>Eukaryota</taxon>
        <taxon>Metazoa</taxon>
        <taxon>Spiralia</taxon>
        <taxon>Lophotrochozoa</taxon>
        <taxon>Mollusca</taxon>
        <taxon>Bivalvia</taxon>
        <taxon>Autobranchia</taxon>
        <taxon>Pteriomorphia</taxon>
        <taxon>Ostreida</taxon>
        <taxon>Ostreoidea</taxon>
        <taxon>Ostreidae</taxon>
        <taxon>Magallana</taxon>
    </lineage>
</organism>
<dbReference type="PANTHER" id="PTHR46532:SF4">
    <property type="entry name" value="AAA+ ATPASE DOMAIN-CONTAINING PROTEIN"/>
    <property type="match status" value="1"/>
</dbReference>
<dbReference type="FunFam" id="1.20.1270.280:FF:000004">
    <property type="entry name" value="Cytoplasmic dynein heavy chain 2"/>
    <property type="match status" value="1"/>
</dbReference>